<name>A0ABN6IPQ0_9CLOT</name>
<dbReference type="EC" id="2.7.13.3" evidence="3"/>
<dbReference type="InterPro" id="IPR050640">
    <property type="entry name" value="Bact_2-comp_sensor_kinase"/>
</dbReference>
<dbReference type="RefSeq" id="WP_224035872.1">
    <property type="nucleotide sequence ID" value="NZ_AP024849.1"/>
</dbReference>
<feature type="transmembrane region" description="Helical" evidence="12">
    <location>
        <begin position="20"/>
        <end position="38"/>
    </location>
</feature>
<reference evidence="16" key="1">
    <citation type="submission" date="2021-07" db="EMBL/GenBank/DDBJ databases">
        <title>Complete genome sequencing of a Clostridium isolate.</title>
        <authorList>
            <person name="Ueki A."/>
            <person name="Tonouchi A."/>
        </authorList>
    </citation>
    <scope>NUCLEOTIDE SEQUENCE [LARGE SCALE GENOMIC DNA]</scope>
    <source>
        <strain evidence="16">C5S11</strain>
    </source>
</reference>
<dbReference type="Pfam" id="PF06580">
    <property type="entry name" value="His_kinase"/>
    <property type="match status" value="1"/>
</dbReference>
<evidence type="ECO:0000256" key="12">
    <source>
        <dbReference type="SAM" id="Phobius"/>
    </source>
</evidence>
<keyword evidence="7 12" id="KW-0812">Transmembrane</keyword>
<dbReference type="PANTHER" id="PTHR34220">
    <property type="entry name" value="SENSOR HISTIDINE KINASE YPDA"/>
    <property type="match status" value="1"/>
</dbReference>
<keyword evidence="10" id="KW-0902">Two-component regulatory system</keyword>
<evidence type="ECO:0000256" key="7">
    <source>
        <dbReference type="ARBA" id="ARBA00022692"/>
    </source>
</evidence>
<dbReference type="Pfam" id="PF00672">
    <property type="entry name" value="HAMP"/>
    <property type="match status" value="1"/>
</dbReference>
<dbReference type="Proteomes" id="UP000824633">
    <property type="component" value="Chromosome"/>
</dbReference>
<evidence type="ECO:0000256" key="5">
    <source>
        <dbReference type="ARBA" id="ARBA00022553"/>
    </source>
</evidence>
<dbReference type="InterPro" id="IPR010559">
    <property type="entry name" value="Sig_transdc_His_kin_internal"/>
</dbReference>
<organism evidence="15 16">
    <name type="scientific">Clostridium gelidum</name>
    <dbReference type="NCBI Taxonomy" id="704125"/>
    <lineage>
        <taxon>Bacteria</taxon>
        <taxon>Bacillati</taxon>
        <taxon>Bacillota</taxon>
        <taxon>Clostridia</taxon>
        <taxon>Eubacteriales</taxon>
        <taxon>Clostridiaceae</taxon>
        <taxon>Clostridium</taxon>
    </lineage>
</organism>
<dbReference type="Pfam" id="PF02518">
    <property type="entry name" value="HATPase_c"/>
    <property type="match status" value="1"/>
</dbReference>
<dbReference type="EMBL" id="AP024849">
    <property type="protein sequence ID" value="BCZ44166.1"/>
    <property type="molecule type" value="Genomic_DNA"/>
</dbReference>
<evidence type="ECO:0000256" key="3">
    <source>
        <dbReference type="ARBA" id="ARBA00012438"/>
    </source>
</evidence>
<evidence type="ECO:0000313" key="15">
    <source>
        <dbReference type="EMBL" id="BCZ44166.1"/>
    </source>
</evidence>
<evidence type="ECO:0000259" key="13">
    <source>
        <dbReference type="PROSITE" id="PS50109"/>
    </source>
</evidence>
<dbReference type="CDD" id="cd18773">
    <property type="entry name" value="PDC1_HK_sensor"/>
    <property type="match status" value="1"/>
</dbReference>
<dbReference type="PRINTS" id="PR00344">
    <property type="entry name" value="BCTRLSENSOR"/>
</dbReference>
<dbReference type="InterPro" id="IPR003660">
    <property type="entry name" value="HAMP_dom"/>
</dbReference>
<feature type="transmembrane region" description="Helical" evidence="12">
    <location>
        <begin position="293"/>
        <end position="315"/>
    </location>
</feature>
<keyword evidence="4" id="KW-1003">Cell membrane</keyword>
<dbReference type="Gene3D" id="6.10.340.10">
    <property type="match status" value="1"/>
</dbReference>
<dbReference type="Gene3D" id="3.30.565.10">
    <property type="entry name" value="Histidine kinase-like ATPase, C-terminal domain"/>
    <property type="match status" value="1"/>
</dbReference>
<dbReference type="Gene3D" id="3.30.450.20">
    <property type="entry name" value="PAS domain"/>
    <property type="match status" value="1"/>
</dbReference>
<gene>
    <name evidence="15" type="ORF">psyc5s11_02330</name>
</gene>
<protein>
    <recommendedName>
        <fullName evidence="3">histidine kinase</fullName>
        <ecNumber evidence="3">2.7.13.3</ecNumber>
    </recommendedName>
</protein>
<evidence type="ECO:0000256" key="4">
    <source>
        <dbReference type="ARBA" id="ARBA00022475"/>
    </source>
</evidence>
<dbReference type="PROSITE" id="PS50109">
    <property type="entry name" value="HIS_KIN"/>
    <property type="match status" value="1"/>
</dbReference>
<proteinExistence type="predicted"/>
<evidence type="ECO:0000256" key="9">
    <source>
        <dbReference type="ARBA" id="ARBA00022989"/>
    </source>
</evidence>
<dbReference type="PANTHER" id="PTHR34220:SF7">
    <property type="entry name" value="SENSOR HISTIDINE KINASE YPDA"/>
    <property type="match status" value="1"/>
</dbReference>
<keyword evidence="5" id="KW-0597">Phosphoprotein</keyword>
<dbReference type="InterPro" id="IPR033479">
    <property type="entry name" value="dCache_1"/>
</dbReference>
<dbReference type="PROSITE" id="PS50885">
    <property type="entry name" value="HAMP"/>
    <property type="match status" value="1"/>
</dbReference>
<feature type="domain" description="HAMP" evidence="14">
    <location>
        <begin position="317"/>
        <end position="369"/>
    </location>
</feature>
<sequence>MKYKIKNVINNIKIKNKLILTYLIVTIATVSIVGTYLTTQMTNIVVNRAIDEAENNSNIMQHRLEEILNLTTKVSDLIYVDEKLNSILSKRYQTDGEVVEAYYNYPTLRNYLKYYREFSSITVYVENPTILGTSEILKVSDKTREEDWYKKAISNSGKIAWRHTVDEFTGLEYLSLVRCIKDSNGKQIGVLVININPSILKAIIDTDPLKNIILLDGQKILQKDDYKIDEKELTKNIIRVSKDESIRVLRADFNNQESYMVLNSFKIEKTLENNFKVVIVLPITQITSQTNKVIVNSIAAIIATVILALIVIMYFSKNISNRIDILRREMHRVVNGDFYMMKSIDGTDEIGQLYEDLNIMIESIKKLIEEVYVEKIQKEKLRASQKEAEFKMLANQINPHFLYNTLETIRMKAYCNGDKEIADIVKKLGKIMRRNLEVSGRMVTLQSELDLIESYLQIQAMRFEGMVKYELNVDNTINKDIYEILPLLLQPVVENAFIHGLEEKRDKGIIMINISKEEQCLIIKVKDNGVGMKQEKLQEIHEKLILYMDSNGKSIGMINVNQRIKIYYGKEYGLSIESEFGKGTCATLYLPI</sequence>
<feature type="domain" description="Histidine kinase" evidence="13">
    <location>
        <begin position="419"/>
        <end position="592"/>
    </location>
</feature>
<keyword evidence="9 12" id="KW-1133">Transmembrane helix</keyword>
<dbReference type="CDD" id="cd06225">
    <property type="entry name" value="HAMP"/>
    <property type="match status" value="1"/>
</dbReference>
<evidence type="ECO:0000256" key="6">
    <source>
        <dbReference type="ARBA" id="ARBA00022679"/>
    </source>
</evidence>
<comment type="catalytic activity">
    <reaction evidence="1">
        <text>ATP + protein L-histidine = ADP + protein N-phospho-L-histidine.</text>
        <dbReference type="EC" id="2.7.13.3"/>
    </reaction>
</comment>
<keyword evidence="8 15" id="KW-0418">Kinase</keyword>
<dbReference type="InterPro" id="IPR004358">
    <property type="entry name" value="Sig_transdc_His_kin-like_C"/>
</dbReference>
<evidence type="ECO:0000256" key="1">
    <source>
        <dbReference type="ARBA" id="ARBA00000085"/>
    </source>
</evidence>
<evidence type="ECO:0000313" key="16">
    <source>
        <dbReference type="Proteomes" id="UP000824633"/>
    </source>
</evidence>
<accession>A0ABN6IPQ0</accession>
<dbReference type="InterPro" id="IPR003594">
    <property type="entry name" value="HATPase_dom"/>
</dbReference>
<dbReference type="SUPFAM" id="SSF55874">
    <property type="entry name" value="ATPase domain of HSP90 chaperone/DNA topoisomerase II/histidine kinase"/>
    <property type="match status" value="1"/>
</dbReference>
<keyword evidence="11 12" id="KW-0472">Membrane</keyword>
<evidence type="ECO:0000256" key="11">
    <source>
        <dbReference type="ARBA" id="ARBA00023136"/>
    </source>
</evidence>
<dbReference type="Pfam" id="PF02743">
    <property type="entry name" value="dCache_1"/>
    <property type="match status" value="1"/>
</dbReference>
<dbReference type="InterPro" id="IPR005467">
    <property type="entry name" value="His_kinase_dom"/>
</dbReference>
<comment type="subcellular location">
    <subcellularLocation>
        <location evidence="2">Cell membrane</location>
        <topology evidence="2">Multi-pass membrane protein</topology>
    </subcellularLocation>
</comment>
<dbReference type="SMART" id="SM00304">
    <property type="entry name" value="HAMP"/>
    <property type="match status" value="1"/>
</dbReference>
<evidence type="ECO:0000256" key="10">
    <source>
        <dbReference type="ARBA" id="ARBA00023012"/>
    </source>
</evidence>
<keyword evidence="16" id="KW-1185">Reference proteome</keyword>
<evidence type="ECO:0000256" key="8">
    <source>
        <dbReference type="ARBA" id="ARBA00022777"/>
    </source>
</evidence>
<dbReference type="SUPFAM" id="SSF158472">
    <property type="entry name" value="HAMP domain-like"/>
    <property type="match status" value="1"/>
</dbReference>
<evidence type="ECO:0000259" key="14">
    <source>
        <dbReference type="PROSITE" id="PS50885"/>
    </source>
</evidence>
<keyword evidence="6" id="KW-0808">Transferase</keyword>
<evidence type="ECO:0000256" key="2">
    <source>
        <dbReference type="ARBA" id="ARBA00004651"/>
    </source>
</evidence>
<dbReference type="GO" id="GO:0016301">
    <property type="term" value="F:kinase activity"/>
    <property type="evidence" value="ECO:0007669"/>
    <property type="project" value="UniProtKB-KW"/>
</dbReference>
<dbReference type="InterPro" id="IPR036890">
    <property type="entry name" value="HATPase_C_sf"/>
</dbReference>